<dbReference type="Gene3D" id="1.20.1280.50">
    <property type="match status" value="1"/>
</dbReference>
<keyword evidence="2" id="KW-1185">Reference proteome</keyword>
<sequence length="380" mass="42046">MEASSIIDIPDDCLIFIFQALDCQADRESFGLTCRRWLHIQNITRLSLQFHCSFSLFNITPSQSNLSVESYHLSRLLTRFSHLQSLSLSGCTELPDSALAQLGSSGHRLQALHLDCCFGITDIGISLIGSSCPNLAVISLYRCLVTDEGLEALACSCPGLRDVNLAYCYLITDGGLRALLRGCRELRAVKISFCRHLSGIGFRDCSQTLAHVDAESCKLEPEGIMAIVSGGGLQYLNISGLSSGLRADGLCSIGEGFCKSLKILNLRMCRTIGDESILSIAKGCPLLKEWNLALCHEVKLPGWESIGRFCNSLEVLHVNRCRNLCDRGIQALRDGCRRLCILHINRAYRTSAIELFKLHRGRVQIREEEVMCVGPDWTCR</sequence>
<proteinExistence type="predicted"/>
<dbReference type="CDD" id="cd22159">
    <property type="entry name" value="F-box_AtTIR1-like"/>
    <property type="match status" value="1"/>
</dbReference>
<dbReference type="GO" id="GO:0019005">
    <property type="term" value="C:SCF ubiquitin ligase complex"/>
    <property type="evidence" value="ECO:0007669"/>
    <property type="project" value="TreeGrafter"/>
</dbReference>
<dbReference type="InterPro" id="IPR006553">
    <property type="entry name" value="Leu-rich_rpt_Cys-con_subtyp"/>
</dbReference>
<evidence type="ECO:0008006" key="3">
    <source>
        <dbReference type="Google" id="ProtNLM"/>
    </source>
</evidence>
<dbReference type="Proteomes" id="UP001346149">
    <property type="component" value="Unassembled WGS sequence"/>
</dbReference>
<accession>A0AAN7MFP9</accession>
<dbReference type="AlphaFoldDB" id="A0AAN7MFP9"/>
<name>A0AAN7MFP9_TRANT</name>
<reference evidence="1 2" key="1">
    <citation type="journal article" date="2023" name="Hortic Res">
        <title>Pangenome of water caltrop reveals structural variations and asymmetric subgenome divergence after allopolyploidization.</title>
        <authorList>
            <person name="Zhang X."/>
            <person name="Chen Y."/>
            <person name="Wang L."/>
            <person name="Yuan Y."/>
            <person name="Fang M."/>
            <person name="Shi L."/>
            <person name="Lu R."/>
            <person name="Comes H.P."/>
            <person name="Ma Y."/>
            <person name="Chen Y."/>
            <person name="Huang G."/>
            <person name="Zhou Y."/>
            <person name="Zheng Z."/>
            <person name="Qiu Y."/>
        </authorList>
    </citation>
    <scope>NUCLEOTIDE SEQUENCE [LARGE SCALE GENOMIC DNA]</scope>
    <source>
        <strain evidence="1">F231</strain>
    </source>
</reference>
<dbReference type="PANTHER" id="PTHR13318">
    <property type="entry name" value="PARTNER OF PAIRED, ISOFORM B-RELATED"/>
    <property type="match status" value="1"/>
</dbReference>
<dbReference type="EMBL" id="JAXQNO010000001">
    <property type="protein sequence ID" value="KAK4804597.1"/>
    <property type="molecule type" value="Genomic_DNA"/>
</dbReference>
<dbReference type="Pfam" id="PF13516">
    <property type="entry name" value="LRR_6"/>
    <property type="match status" value="1"/>
</dbReference>
<protein>
    <recommendedName>
        <fullName evidence="3">F-box/LRR-repeat protein 12</fullName>
    </recommendedName>
</protein>
<gene>
    <name evidence="1" type="ORF">SAY86_004414</name>
</gene>
<dbReference type="Gene3D" id="3.80.10.10">
    <property type="entry name" value="Ribonuclease Inhibitor"/>
    <property type="match status" value="2"/>
</dbReference>
<dbReference type="GO" id="GO:0031146">
    <property type="term" value="P:SCF-dependent proteasomal ubiquitin-dependent protein catabolic process"/>
    <property type="evidence" value="ECO:0007669"/>
    <property type="project" value="TreeGrafter"/>
</dbReference>
<comment type="caution">
    <text evidence="1">The sequence shown here is derived from an EMBL/GenBank/DDBJ whole genome shotgun (WGS) entry which is preliminary data.</text>
</comment>
<dbReference type="SMART" id="SM00367">
    <property type="entry name" value="LRR_CC"/>
    <property type="match status" value="7"/>
</dbReference>
<dbReference type="InterPro" id="IPR032675">
    <property type="entry name" value="LRR_dom_sf"/>
</dbReference>
<organism evidence="1 2">
    <name type="scientific">Trapa natans</name>
    <name type="common">Water chestnut</name>
    <dbReference type="NCBI Taxonomy" id="22666"/>
    <lineage>
        <taxon>Eukaryota</taxon>
        <taxon>Viridiplantae</taxon>
        <taxon>Streptophyta</taxon>
        <taxon>Embryophyta</taxon>
        <taxon>Tracheophyta</taxon>
        <taxon>Spermatophyta</taxon>
        <taxon>Magnoliopsida</taxon>
        <taxon>eudicotyledons</taxon>
        <taxon>Gunneridae</taxon>
        <taxon>Pentapetalae</taxon>
        <taxon>rosids</taxon>
        <taxon>malvids</taxon>
        <taxon>Myrtales</taxon>
        <taxon>Lythraceae</taxon>
        <taxon>Trapa</taxon>
    </lineage>
</organism>
<evidence type="ECO:0000313" key="2">
    <source>
        <dbReference type="Proteomes" id="UP001346149"/>
    </source>
</evidence>
<dbReference type="InterPro" id="IPR001611">
    <property type="entry name" value="Leu-rich_rpt"/>
</dbReference>
<dbReference type="SUPFAM" id="SSF52047">
    <property type="entry name" value="RNI-like"/>
    <property type="match status" value="1"/>
</dbReference>
<evidence type="ECO:0000313" key="1">
    <source>
        <dbReference type="EMBL" id="KAK4804597.1"/>
    </source>
</evidence>